<feature type="transmembrane region" description="Helical" evidence="1">
    <location>
        <begin position="77"/>
        <end position="96"/>
    </location>
</feature>
<feature type="transmembrane region" description="Helical" evidence="1">
    <location>
        <begin position="160"/>
        <end position="188"/>
    </location>
</feature>
<keyword evidence="1" id="KW-0472">Membrane</keyword>
<proteinExistence type="predicted"/>
<keyword evidence="1" id="KW-1133">Transmembrane helix</keyword>
<comment type="caution">
    <text evidence="2">The sequence shown here is derived from an EMBL/GenBank/DDBJ whole genome shotgun (WGS) entry which is preliminary data.</text>
</comment>
<feature type="transmembrane region" description="Helical" evidence="1">
    <location>
        <begin position="45"/>
        <end position="65"/>
    </location>
</feature>
<sequence>MGVTEHILSLTAPEFVVVVVAGILYGIGAILLFDKSKKYKFFLPYFYLGLSALLMAVGKVFDIVWDKSEGIKNDYPLHASLILQTIGTSVVILALFRLLQVWHQVGLRRGGSGTRTLSILAPVVTFLVMVVSVVGDVLIVKQDQAAEEEGGEEDVDQTHMALMIKFAGSLGNIVLVLVYIGLVIYLAFVTKRRATVSTPTTANLGSIRSNPSLLVPVLLIIGTLILIRSAFYMAMVGTMAFSEDDIEEQENMGWPIYVGLIVVPEIAVILIAFIYDLTQVKNGVEQLHQGFTSLDREMA</sequence>
<reference evidence="2" key="2">
    <citation type="submission" date="2023-02" db="EMBL/GenBank/DDBJ databases">
        <authorList>
            <consortium name="DOE Joint Genome Institute"/>
            <person name="Mondo S.J."/>
            <person name="Chang Y."/>
            <person name="Wang Y."/>
            <person name="Ahrendt S."/>
            <person name="Andreopoulos W."/>
            <person name="Barry K."/>
            <person name="Beard J."/>
            <person name="Benny G.L."/>
            <person name="Blankenship S."/>
            <person name="Bonito G."/>
            <person name="Cuomo C."/>
            <person name="Desiro A."/>
            <person name="Gervers K.A."/>
            <person name="Hundley H."/>
            <person name="Kuo A."/>
            <person name="LaButti K."/>
            <person name="Lang B.F."/>
            <person name="Lipzen A."/>
            <person name="O'Donnell K."/>
            <person name="Pangilinan J."/>
            <person name="Reynolds N."/>
            <person name="Sandor L."/>
            <person name="Smith M.W."/>
            <person name="Tsang A."/>
            <person name="Grigoriev I.V."/>
            <person name="Stajich J.E."/>
            <person name="Spatafora J.W."/>
        </authorList>
    </citation>
    <scope>NUCLEOTIDE SEQUENCE</scope>
    <source>
        <strain evidence="2">RSA 2281</strain>
    </source>
</reference>
<keyword evidence="1" id="KW-0812">Transmembrane</keyword>
<feature type="transmembrane region" description="Helical" evidence="1">
    <location>
        <begin position="117"/>
        <end position="140"/>
    </location>
</feature>
<keyword evidence="3" id="KW-1185">Reference proteome</keyword>
<dbReference type="AlphaFoldDB" id="A0AAD5PEK4"/>
<feature type="transmembrane region" description="Helical" evidence="1">
    <location>
        <begin position="15"/>
        <end position="33"/>
    </location>
</feature>
<name>A0AAD5PEK4_9FUNG</name>
<dbReference type="Proteomes" id="UP001209540">
    <property type="component" value="Unassembled WGS sequence"/>
</dbReference>
<accession>A0AAD5PEK4</accession>
<reference evidence="2" key="1">
    <citation type="journal article" date="2022" name="IScience">
        <title>Evolution of zygomycete secretomes and the origins of terrestrial fungal ecologies.</title>
        <authorList>
            <person name="Chang Y."/>
            <person name="Wang Y."/>
            <person name="Mondo S."/>
            <person name="Ahrendt S."/>
            <person name="Andreopoulos W."/>
            <person name="Barry K."/>
            <person name="Beard J."/>
            <person name="Benny G.L."/>
            <person name="Blankenship S."/>
            <person name="Bonito G."/>
            <person name="Cuomo C."/>
            <person name="Desiro A."/>
            <person name="Gervers K.A."/>
            <person name="Hundley H."/>
            <person name="Kuo A."/>
            <person name="LaButti K."/>
            <person name="Lang B.F."/>
            <person name="Lipzen A."/>
            <person name="O'Donnell K."/>
            <person name="Pangilinan J."/>
            <person name="Reynolds N."/>
            <person name="Sandor L."/>
            <person name="Smith M.E."/>
            <person name="Tsang A."/>
            <person name="Grigoriev I.V."/>
            <person name="Stajich J.E."/>
            <person name="Spatafora J.W."/>
        </authorList>
    </citation>
    <scope>NUCLEOTIDE SEQUENCE</scope>
    <source>
        <strain evidence="2">RSA 2281</strain>
    </source>
</reference>
<organism evidence="2 3">
    <name type="scientific">Phascolomyces articulosus</name>
    <dbReference type="NCBI Taxonomy" id="60185"/>
    <lineage>
        <taxon>Eukaryota</taxon>
        <taxon>Fungi</taxon>
        <taxon>Fungi incertae sedis</taxon>
        <taxon>Mucoromycota</taxon>
        <taxon>Mucoromycotina</taxon>
        <taxon>Mucoromycetes</taxon>
        <taxon>Mucorales</taxon>
        <taxon>Lichtheimiaceae</taxon>
        <taxon>Phascolomyces</taxon>
    </lineage>
</organism>
<feature type="transmembrane region" description="Helical" evidence="1">
    <location>
        <begin position="213"/>
        <end position="234"/>
    </location>
</feature>
<evidence type="ECO:0000313" key="2">
    <source>
        <dbReference type="EMBL" id="KAI9259620.1"/>
    </source>
</evidence>
<evidence type="ECO:0000256" key="1">
    <source>
        <dbReference type="SAM" id="Phobius"/>
    </source>
</evidence>
<gene>
    <name evidence="2" type="ORF">BDA99DRAFT_513734</name>
</gene>
<feature type="transmembrane region" description="Helical" evidence="1">
    <location>
        <begin position="254"/>
        <end position="275"/>
    </location>
</feature>
<dbReference type="EMBL" id="JAIXMP010000017">
    <property type="protein sequence ID" value="KAI9259620.1"/>
    <property type="molecule type" value="Genomic_DNA"/>
</dbReference>
<evidence type="ECO:0000313" key="3">
    <source>
        <dbReference type="Proteomes" id="UP001209540"/>
    </source>
</evidence>
<protein>
    <submittedName>
        <fullName evidence="2">Uncharacterized protein</fullName>
    </submittedName>
</protein>